<comment type="similarity">
    <text evidence="1 4">Belongs to the 5-formyltetrahydrofolate cyclo-ligase family.</text>
</comment>
<dbReference type="PANTHER" id="PTHR23407:SF1">
    <property type="entry name" value="5-FORMYLTETRAHYDROFOLATE CYCLO-LIGASE"/>
    <property type="match status" value="1"/>
</dbReference>
<comment type="catalytic activity">
    <reaction evidence="4">
        <text>(6S)-5-formyl-5,6,7,8-tetrahydrofolate + ATP = (6R)-5,10-methenyltetrahydrofolate + ADP + phosphate</text>
        <dbReference type="Rhea" id="RHEA:10488"/>
        <dbReference type="ChEBI" id="CHEBI:30616"/>
        <dbReference type="ChEBI" id="CHEBI:43474"/>
        <dbReference type="ChEBI" id="CHEBI:57455"/>
        <dbReference type="ChEBI" id="CHEBI:57457"/>
        <dbReference type="ChEBI" id="CHEBI:456216"/>
        <dbReference type="EC" id="6.3.3.2"/>
    </reaction>
</comment>
<evidence type="ECO:0000256" key="4">
    <source>
        <dbReference type="RuleBase" id="RU361279"/>
    </source>
</evidence>
<reference evidence="6" key="2">
    <citation type="submission" date="2023-07" db="EMBL/GenBank/DDBJ databases">
        <title>Marinomonas vulgaris A79, complete genome.</title>
        <authorList>
            <person name="Ying J.-J."/>
        </authorList>
    </citation>
    <scope>NUCLEOTIDE SEQUENCE [LARGE SCALE GENOMIC DNA]</scope>
    <source>
        <strain evidence="6">A79</strain>
    </source>
</reference>
<accession>A0ABS5HCT9</accession>
<name>A0ABS5HCT9_9GAMM</name>
<reference evidence="5 6" key="1">
    <citation type="submission" date="2021-04" db="EMBL/GenBank/DDBJ databases">
        <authorList>
            <person name="Sun C."/>
        </authorList>
    </citation>
    <scope>NUCLEOTIDE SEQUENCE [LARGE SCALE GENOMIC DNA]</scope>
    <source>
        <strain evidence="5 6">A79</strain>
    </source>
</reference>
<comment type="caution">
    <text evidence="5">The sequence shown here is derived from an EMBL/GenBank/DDBJ whole genome shotgun (WGS) entry which is preliminary data.</text>
</comment>
<dbReference type="SUPFAM" id="SSF100950">
    <property type="entry name" value="NagB/RpiA/CoA transferase-like"/>
    <property type="match status" value="1"/>
</dbReference>
<keyword evidence="6" id="KW-1185">Reference proteome</keyword>
<sequence>MTSHLDPRQTLRRQLRQARRSLTAQQQEDAASALLTDIAQRLVTLSQASNANTQPIQRVALYLSNDGEISPHLLCEHFWQHGIQTYLPVIDGKQLTFALYSKDTLWQENKFGINEPLTNETISGHELDMVFLPLVGFDTKGGRLGMGGGFYDRTFANKPADARPLLIGLAHDCQAVKSLPIEGWDVPLQAIITPQQLIKVD</sequence>
<evidence type="ECO:0000313" key="5">
    <source>
        <dbReference type="EMBL" id="MBR7889476.1"/>
    </source>
</evidence>
<evidence type="ECO:0000313" key="6">
    <source>
        <dbReference type="Proteomes" id="UP000679722"/>
    </source>
</evidence>
<dbReference type="Proteomes" id="UP000679722">
    <property type="component" value="Unassembled WGS sequence"/>
</dbReference>
<dbReference type="InterPro" id="IPR024185">
    <property type="entry name" value="FTHF_cligase-like_sf"/>
</dbReference>
<dbReference type="GO" id="GO:0030272">
    <property type="term" value="F:5-formyltetrahydrofolate cyclo-ligase activity"/>
    <property type="evidence" value="ECO:0007669"/>
    <property type="project" value="UniProtKB-EC"/>
</dbReference>
<organism evidence="5 6">
    <name type="scientific">Marinomonas vulgaris</name>
    <dbReference type="NCBI Taxonomy" id="2823372"/>
    <lineage>
        <taxon>Bacteria</taxon>
        <taxon>Pseudomonadati</taxon>
        <taxon>Pseudomonadota</taxon>
        <taxon>Gammaproteobacteria</taxon>
        <taxon>Oceanospirillales</taxon>
        <taxon>Oceanospirillaceae</taxon>
        <taxon>Marinomonas</taxon>
    </lineage>
</organism>
<keyword evidence="4" id="KW-0460">Magnesium</keyword>
<keyword evidence="4" id="KW-0479">Metal-binding</keyword>
<dbReference type="Pfam" id="PF01812">
    <property type="entry name" value="5-FTHF_cyc-lig"/>
    <property type="match status" value="1"/>
</dbReference>
<comment type="cofactor">
    <cofactor evidence="4">
        <name>Mg(2+)</name>
        <dbReference type="ChEBI" id="CHEBI:18420"/>
    </cofactor>
</comment>
<keyword evidence="3 4" id="KW-0067">ATP-binding</keyword>
<dbReference type="PIRSF" id="PIRSF006806">
    <property type="entry name" value="FTHF_cligase"/>
    <property type="match status" value="1"/>
</dbReference>
<dbReference type="EMBL" id="JAGSSV010000013">
    <property type="protein sequence ID" value="MBR7889476.1"/>
    <property type="molecule type" value="Genomic_DNA"/>
</dbReference>
<dbReference type="Gene3D" id="3.40.50.10420">
    <property type="entry name" value="NagB/RpiA/CoA transferase-like"/>
    <property type="match status" value="1"/>
</dbReference>
<dbReference type="EC" id="6.3.3.2" evidence="4"/>
<dbReference type="NCBIfam" id="TIGR02727">
    <property type="entry name" value="MTHFS_bact"/>
    <property type="match status" value="1"/>
</dbReference>
<protein>
    <recommendedName>
        <fullName evidence="4">5-formyltetrahydrofolate cyclo-ligase</fullName>
        <ecNumber evidence="4">6.3.3.2</ecNumber>
    </recommendedName>
</protein>
<dbReference type="InterPro" id="IPR002698">
    <property type="entry name" value="FTHF_cligase"/>
</dbReference>
<proteinExistence type="inferred from homology"/>
<evidence type="ECO:0000256" key="1">
    <source>
        <dbReference type="ARBA" id="ARBA00010638"/>
    </source>
</evidence>
<evidence type="ECO:0000256" key="3">
    <source>
        <dbReference type="ARBA" id="ARBA00022840"/>
    </source>
</evidence>
<gene>
    <name evidence="5" type="ORF">J9B83_11035</name>
</gene>
<dbReference type="InterPro" id="IPR037171">
    <property type="entry name" value="NagB/RpiA_transferase-like"/>
</dbReference>
<dbReference type="RefSeq" id="WP_211536802.1">
    <property type="nucleotide sequence ID" value="NZ_JAGSSV010000013.1"/>
</dbReference>
<dbReference type="PANTHER" id="PTHR23407">
    <property type="entry name" value="ATPASE INHIBITOR/5-FORMYLTETRAHYDROFOLATE CYCLO-LIGASE"/>
    <property type="match status" value="1"/>
</dbReference>
<keyword evidence="2 4" id="KW-0547">Nucleotide-binding</keyword>
<keyword evidence="5" id="KW-0436">Ligase</keyword>
<evidence type="ECO:0000256" key="2">
    <source>
        <dbReference type="ARBA" id="ARBA00022741"/>
    </source>
</evidence>